<feature type="transmembrane region" description="Helical" evidence="1">
    <location>
        <begin position="156"/>
        <end position="185"/>
    </location>
</feature>
<dbReference type="PANTHER" id="PTHR43471">
    <property type="entry name" value="ABC TRANSPORTER PERMEASE"/>
    <property type="match status" value="1"/>
</dbReference>
<dbReference type="RefSeq" id="WP_126465316.1">
    <property type="nucleotide sequence ID" value="NZ_LR134523.1"/>
</dbReference>
<keyword evidence="3" id="KW-1185">Reference proteome</keyword>
<sequence>MVFGLELKSNRAKAISWFFVLGILAVLMLAFFPLLQDDNMLSLANGFREGFSERFRMVLGMGYDVQFDKFTEYLPFMFQYLGILFAIFGVQLGARSLSKEQSAGTIEYLYANPVSRMEIYSGKFSADLLLYGLVLVAVLAVSFVAAYLFGIHDLRALALVLLQIFICLLLLGFIFLSLGFFYSALSSRSSHAEGGSLLLIILLFIVWAVLIALGSGAATIAGYFPFTVFNPLAMATGAGFQWLGIAIDLVLAVILWLLGSVVYTRKELKF</sequence>
<dbReference type="GO" id="GO:0140359">
    <property type="term" value="F:ABC-type transporter activity"/>
    <property type="evidence" value="ECO:0007669"/>
    <property type="project" value="InterPro"/>
</dbReference>
<feature type="transmembrane region" description="Helical" evidence="1">
    <location>
        <begin position="128"/>
        <end position="150"/>
    </location>
</feature>
<organism evidence="2 3">
    <name type="scientific">Aedoeadaptatus ivorii</name>
    <dbReference type="NCBI Taxonomy" id="54006"/>
    <lineage>
        <taxon>Bacteria</taxon>
        <taxon>Bacillati</taxon>
        <taxon>Bacillota</taxon>
        <taxon>Tissierellia</taxon>
        <taxon>Tissierellales</taxon>
        <taxon>Peptoniphilaceae</taxon>
        <taxon>Aedoeadaptatus</taxon>
    </lineage>
</organism>
<evidence type="ECO:0000313" key="2">
    <source>
        <dbReference type="EMBL" id="VEJ35523.1"/>
    </source>
</evidence>
<name>A0A448V154_9FIRM</name>
<proteinExistence type="predicted"/>
<feature type="transmembrane region" description="Helical" evidence="1">
    <location>
        <begin position="240"/>
        <end position="263"/>
    </location>
</feature>
<dbReference type="OrthoDB" id="9800309at2"/>
<dbReference type="AlphaFoldDB" id="A0A448V154"/>
<dbReference type="PANTHER" id="PTHR43471:SF12">
    <property type="entry name" value="HYPOTHETICAL MEMBRANE PROTEIN, CONSERVED"/>
    <property type="match status" value="1"/>
</dbReference>
<dbReference type="Pfam" id="PF12679">
    <property type="entry name" value="ABC2_membrane_2"/>
    <property type="match status" value="1"/>
</dbReference>
<reference evidence="2 3" key="1">
    <citation type="submission" date="2018-12" db="EMBL/GenBank/DDBJ databases">
        <authorList>
            <consortium name="Pathogen Informatics"/>
        </authorList>
    </citation>
    <scope>NUCLEOTIDE SEQUENCE [LARGE SCALE GENOMIC DNA]</scope>
    <source>
        <strain evidence="2 3">NCTC13079</strain>
    </source>
</reference>
<dbReference type="KEGG" id="piv:NCTC13079_00732"/>
<evidence type="ECO:0000256" key="1">
    <source>
        <dbReference type="SAM" id="Phobius"/>
    </source>
</evidence>
<gene>
    <name evidence="2" type="ORF">NCTC13079_00732</name>
</gene>
<evidence type="ECO:0000313" key="3">
    <source>
        <dbReference type="Proteomes" id="UP000269544"/>
    </source>
</evidence>
<feature type="transmembrane region" description="Helical" evidence="1">
    <location>
        <begin position="12"/>
        <end position="35"/>
    </location>
</feature>
<dbReference type="EMBL" id="LR134523">
    <property type="protein sequence ID" value="VEJ35523.1"/>
    <property type="molecule type" value="Genomic_DNA"/>
</dbReference>
<feature type="transmembrane region" description="Helical" evidence="1">
    <location>
        <begin position="197"/>
        <end position="220"/>
    </location>
</feature>
<protein>
    <submittedName>
        <fullName evidence="2">ABC-type transport system involved in multi-copper enzyme maturation, permease component</fullName>
    </submittedName>
</protein>
<dbReference type="GO" id="GO:0005886">
    <property type="term" value="C:plasma membrane"/>
    <property type="evidence" value="ECO:0007669"/>
    <property type="project" value="UniProtKB-SubCell"/>
</dbReference>
<dbReference type="Proteomes" id="UP000269544">
    <property type="component" value="Chromosome"/>
</dbReference>
<keyword evidence="1" id="KW-0472">Membrane</keyword>
<accession>A0A448V154</accession>
<keyword evidence="1" id="KW-0812">Transmembrane</keyword>
<keyword evidence="1" id="KW-1133">Transmembrane helix</keyword>
<feature type="transmembrane region" description="Helical" evidence="1">
    <location>
        <begin position="73"/>
        <end position="94"/>
    </location>
</feature>